<dbReference type="Proteomes" id="UP001236507">
    <property type="component" value="Unassembled WGS sequence"/>
</dbReference>
<comment type="caution">
    <text evidence="3">The sequence shown here is derived from an EMBL/GenBank/DDBJ whole genome shotgun (WGS) entry which is preliminary data.</text>
</comment>
<proteinExistence type="predicted"/>
<dbReference type="Gene3D" id="3.10.350.10">
    <property type="entry name" value="LysM domain"/>
    <property type="match status" value="1"/>
</dbReference>
<accession>A0ABT6Y547</accession>
<feature type="signal peptide" evidence="1">
    <location>
        <begin position="1"/>
        <end position="21"/>
    </location>
</feature>
<evidence type="ECO:0000313" key="3">
    <source>
        <dbReference type="EMBL" id="MDI9858689.1"/>
    </source>
</evidence>
<evidence type="ECO:0000256" key="1">
    <source>
        <dbReference type="SAM" id="SignalP"/>
    </source>
</evidence>
<dbReference type="CDD" id="cd12797">
    <property type="entry name" value="M23_peptidase"/>
    <property type="match status" value="1"/>
</dbReference>
<dbReference type="InterPro" id="IPR036779">
    <property type="entry name" value="LysM_dom_sf"/>
</dbReference>
<dbReference type="InterPro" id="IPR011055">
    <property type="entry name" value="Dup_hybrid_motif"/>
</dbReference>
<feature type="domain" description="LysM" evidence="2">
    <location>
        <begin position="324"/>
        <end position="368"/>
    </location>
</feature>
<dbReference type="PANTHER" id="PTHR21666:SF270">
    <property type="entry name" value="MUREIN HYDROLASE ACTIVATOR ENVC"/>
    <property type="match status" value="1"/>
</dbReference>
<dbReference type="Pfam" id="PF01551">
    <property type="entry name" value="Peptidase_M23"/>
    <property type="match status" value="1"/>
</dbReference>
<gene>
    <name evidence="3" type="ORF">QM524_05685</name>
</gene>
<dbReference type="RefSeq" id="WP_283343836.1">
    <property type="nucleotide sequence ID" value="NZ_JASHIF010000004.1"/>
</dbReference>
<dbReference type="InterPro" id="IPR018392">
    <property type="entry name" value="LysM"/>
</dbReference>
<name>A0ABT6Y547_9BACT</name>
<protein>
    <submittedName>
        <fullName evidence="3">M23 family metallopeptidase</fullName>
    </submittedName>
</protein>
<dbReference type="CDD" id="cd00118">
    <property type="entry name" value="LysM"/>
    <property type="match status" value="1"/>
</dbReference>
<feature type="chain" id="PRO_5047058635" evidence="1">
    <location>
        <begin position="22"/>
        <end position="369"/>
    </location>
</feature>
<organism evidence="3 4">
    <name type="scientific">Flectobacillus roseus</name>
    <dbReference type="NCBI Taxonomy" id="502259"/>
    <lineage>
        <taxon>Bacteria</taxon>
        <taxon>Pseudomonadati</taxon>
        <taxon>Bacteroidota</taxon>
        <taxon>Cytophagia</taxon>
        <taxon>Cytophagales</taxon>
        <taxon>Flectobacillaceae</taxon>
        <taxon>Flectobacillus</taxon>
    </lineage>
</organism>
<dbReference type="PROSITE" id="PS51782">
    <property type="entry name" value="LYSM"/>
    <property type="match status" value="1"/>
</dbReference>
<reference evidence="3 4" key="1">
    <citation type="submission" date="2023-05" db="EMBL/GenBank/DDBJ databases">
        <title>Novel species of genus Flectobacillus isolated from stream in China.</title>
        <authorList>
            <person name="Lu H."/>
        </authorList>
    </citation>
    <scope>NUCLEOTIDE SEQUENCE [LARGE SCALE GENOMIC DNA]</scope>
    <source>
        <strain evidence="3 4">KCTC 42575</strain>
    </source>
</reference>
<dbReference type="PANTHER" id="PTHR21666">
    <property type="entry name" value="PEPTIDASE-RELATED"/>
    <property type="match status" value="1"/>
</dbReference>
<dbReference type="EMBL" id="JASHIF010000004">
    <property type="protein sequence ID" value="MDI9858689.1"/>
    <property type="molecule type" value="Genomic_DNA"/>
</dbReference>
<dbReference type="SUPFAM" id="SSF54106">
    <property type="entry name" value="LysM domain"/>
    <property type="match status" value="1"/>
</dbReference>
<dbReference type="InterPro" id="IPR016047">
    <property type="entry name" value="M23ase_b-sheet_dom"/>
</dbReference>
<evidence type="ECO:0000259" key="2">
    <source>
        <dbReference type="PROSITE" id="PS51782"/>
    </source>
</evidence>
<sequence length="369" mass="41218">MKKVIVLSLVLLGFCQVKSLAQNENGRYKKQTKINKQTVTAPVKTTKQEEFLPPLQLKPEYETSAQQSVTDGGRNRYEPIRAINSTVSAFDTTSVDEGDIRPVEVIETVKINGSDDVAMMATYYSIWSSKNIDPYGINVKNFEGVVDIELYNDAMGYHWSSPLNSGDITSNFGPRSRRLHAGVDLDLTTGDPVYSTFDGIIRVSGYDSKGYGKYFVIRHYNGIETVYGHLSQKILESGTYVKAGDIIGKGGNTGRSTGSHLHYETRYEGKAFNPTYVFSFSGKNTKPVDQHVMISARVFDTYGEILPNEFNENVENEEEYRTTTWVTIREGDTLASIANFANISVQQLTKLNGMSSSTKLKIGRRLRIN</sequence>
<keyword evidence="1" id="KW-0732">Signal</keyword>
<evidence type="ECO:0000313" key="4">
    <source>
        <dbReference type="Proteomes" id="UP001236507"/>
    </source>
</evidence>
<dbReference type="Pfam" id="PF01476">
    <property type="entry name" value="LysM"/>
    <property type="match status" value="1"/>
</dbReference>
<dbReference type="SMART" id="SM00257">
    <property type="entry name" value="LysM"/>
    <property type="match status" value="1"/>
</dbReference>
<dbReference type="Gene3D" id="2.70.70.10">
    <property type="entry name" value="Glucose Permease (Domain IIA)"/>
    <property type="match status" value="1"/>
</dbReference>
<dbReference type="SUPFAM" id="SSF51261">
    <property type="entry name" value="Duplicated hybrid motif"/>
    <property type="match status" value="1"/>
</dbReference>
<dbReference type="InterPro" id="IPR050570">
    <property type="entry name" value="Cell_wall_metabolism_enzyme"/>
</dbReference>
<keyword evidence="4" id="KW-1185">Reference proteome</keyword>